<feature type="transmembrane region" description="Helical" evidence="9">
    <location>
        <begin position="604"/>
        <end position="625"/>
    </location>
</feature>
<reference evidence="12" key="2">
    <citation type="submission" date="2008-08" db="EMBL/GenBank/DDBJ databases">
        <authorList>
            <consortium name="Diatom Consortium"/>
            <person name="Grigoriev I."/>
            <person name="Grimwood J."/>
            <person name="Kuo A."/>
            <person name="Otillar R.P."/>
            <person name="Salamov A."/>
            <person name="Detter J.C."/>
            <person name="Lindquist E."/>
            <person name="Shapiro H."/>
            <person name="Lucas S."/>
            <person name="Glavina del Rio T."/>
            <person name="Pitluck S."/>
            <person name="Rokhsar D."/>
            <person name="Bowler C."/>
        </authorList>
    </citation>
    <scope>GENOME REANNOTATION</scope>
    <source>
        <strain evidence="12">CCAP 1055/1</strain>
    </source>
</reference>
<evidence type="ECO:0000313" key="12">
    <source>
        <dbReference type="Proteomes" id="UP000000759"/>
    </source>
</evidence>
<feature type="domain" description="ABC transporter" evidence="10">
    <location>
        <begin position="54"/>
        <end position="298"/>
    </location>
</feature>
<evidence type="ECO:0000256" key="9">
    <source>
        <dbReference type="SAM" id="Phobius"/>
    </source>
</evidence>
<dbReference type="InterPro" id="IPR013525">
    <property type="entry name" value="ABC2_TM"/>
</dbReference>
<dbReference type="EMBL" id="CM000606">
    <property type="protein sequence ID" value="EEC50723.1"/>
    <property type="molecule type" value="Genomic_DNA"/>
</dbReference>
<organism evidence="11 12">
    <name type="scientific">Phaeodactylum tricornutum (strain CCAP 1055/1)</name>
    <dbReference type="NCBI Taxonomy" id="556484"/>
    <lineage>
        <taxon>Eukaryota</taxon>
        <taxon>Sar</taxon>
        <taxon>Stramenopiles</taxon>
        <taxon>Ochrophyta</taxon>
        <taxon>Bacillariophyta</taxon>
        <taxon>Bacillariophyceae</taxon>
        <taxon>Bacillariophycidae</taxon>
        <taxon>Naviculales</taxon>
        <taxon>Phaeodactylaceae</taxon>
        <taxon>Phaeodactylum</taxon>
    </lineage>
</organism>
<dbReference type="GO" id="GO:0005524">
    <property type="term" value="F:ATP binding"/>
    <property type="evidence" value="ECO:0007669"/>
    <property type="project" value="UniProtKB-KW"/>
</dbReference>
<dbReference type="KEGG" id="pti:PHATRDRAFT_25217"/>
<name>B7FS33_PHATC</name>
<evidence type="ECO:0000256" key="5">
    <source>
        <dbReference type="ARBA" id="ARBA00022840"/>
    </source>
</evidence>
<dbReference type="InterPro" id="IPR003593">
    <property type="entry name" value="AAA+_ATPase"/>
</dbReference>
<reference evidence="11 12" key="1">
    <citation type="journal article" date="2008" name="Nature">
        <title>The Phaeodactylum genome reveals the evolutionary history of diatom genomes.</title>
        <authorList>
            <person name="Bowler C."/>
            <person name="Allen A.E."/>
            <person name="Badger J.H."/>
            <person name="Grimwood J."/>
            <person name="Jabbari K."/>
            <person name="Kuo A."/>
            <person name="Maheswari U."/>
            <person name="Martens C."/>
            <person name="Maumus F."/>
            <person name="Otillar R.P."/>
            <person name="Rayko E."/>
            <person name="Salamov A."/>
            <person name="Vandepoele K."/>
            <person name="Beszteri B."/>
            <person name="Gruber A."/>
            <person name="Heijde M."/>
            <person name="Katinka M."/>
            <person name="Mock T."/>
            <person name="Valentin K."/>
            <person name="Verret F."/>
            <person name="Berges J.A."/>
            <person name="Brownlee C."/>
            <person name="Cadoret J.P."/>
            <person name="Chiovitti A."/>
            <person name="Choi C.J."/>
            <person name="Coesel S."/>
            <person name="De Martino A."/>
            <person name="Detter J.C."/>
            <person name="Durkin C."/>
            <person name="Falciatore A."/>
            <person name="Fournet J."/>
            <person name="Haruta M."/>
            <person name="Huysman M.J."/>
            <person name="Jenkins B.D."/>
            <person name="Jiroutova K."/>
            <person name="Jorgensen R.E."/>
            <person name="Joubert Y."/>
            <person name="Kaplan A."/>
            <person name="Kroger N."/>
            <person name="Kroth P.G."/>
            <person name="La Roche J."/>
            <person name="Lindquist E."/>
            <person name="Lommer M."/>
            <person name="Martin-Jezequel V."/>
            <person name="Lopez P.J."/>
            <person name="Lucas S."/>
            <person name="Mangogna M."/>
            <person name="McGinnis K."/>
            <person name="Medlin L.K."/>
            <person name="Montsant A."/>
            <person name="Oudot-Le Secq M.P."/>
            <person name="Napoli C."/>
            <person name="Obornik M."/>
            <person name="Parker M.S."/>
            <person name="Petit J.L."/>
            <person name="Porcel B.M."/>
            <person name="Poulsen N."/>
            <person name="Robison M."/>
            <person name="Rychlewski L."/>
            <person name="Rynearson T.A."/>
            <person name="Schmutz J."/>
            <person name="Shapiro H."/>
            <person name="Siaut M."/>
            <person name="Stanley M."/>
            <person name="Sussman M.R."/>
            <person name="Taylor A.R."/>
            <person name="Vardi A."/>
            <person name="von Dassow P."/>
            <person name="Vyverman W."/>
            <person name="Willis A."/>
            <person name="Wyrwicz L.S."/>
            <person name="Rokhsar D.S."/>
            <person name="Weissenbach J."/>
            <person name="Armbrust E.V."/>
            <person name="Green B.R."/>
            <person name="Van de Peer Y."/>
            <person name="Grigoriev I.V."/>
        </authorList>
    </citation>
    <scope>NUCLEOTIDE SEQUENCE [LARGE SCALE GENOMIC DNA]</scope>
    <source>
        <strain evidence="11 12">CCAP 1055/1</strain>
    </source>
</reference>
<evidence type="ECO:0000256" key="3">
    <source>
        <dbReference type="ARBA" id="ARBA00022692"/>
    </source>
</evidence>
<feature type="transmembrane region" description="Helical" evidence="9">
    <location>
        <begin position="423"/>
        <end position="443"/>
    </location>
</feature>
<dbReference type="InParanoid" id="B7FS33"/>
<feature type="transmembrane region" description="Helical" evidence="9">
    <location>
        <begin position="534"/>
        <end position="556"/>
    </location>
</feature>
<keyword evidence="4" id="KW-0547">Nucleotide-binding</keyword>
<evidence type="ECO:0000259" key="10">
    <source>
        <dbReference type="PROSITE" id="PS50893"/>
    </source>
</evidence>
<dbReference type="Gene3D" id="3.40.50.300">
    <property type="entry name" value="P-loop containing nucleotide triphosphate hydrolases"/>
    <property type="match status" value="1"/>
</dbReference>
<dbReference type="InterPro" id="IPR003439">
    <property type="entry name" value="ABC_transporter-like_ATP-bd"/>
</dbReference>
<dbReference type="OrthoDB" id="190880at2759"/>
<dbReference type="InterPro" id="IPR017871">
    <property type="entry name" value="ABC_transporter-like_CS"/>
</dbReference>
<feature type="region of interest" description="Disordered" evidence="8">
    <location>
        <begin position="1"/>
        <end position="21"/>
    </location>
</feature>
<dbReference type="AlphaFoldDB" id="B7FS33"/>
<dbReference type="OMA" id="FGWDMAV"/>
<comment type="subcellular location">
    <subcellularLocation>
        <location evidence="1">Membrane</location>
        <topology evidence="1">Multi-pass membrane protein</topology>
    </subcellularLocation>
</comment>
<feature type="transmembrane region" description="Helical" evidence="9">
    <location>
        <begin position="497"/>
        <end position="522"/>
    </location>
</feature>
<keyword evidence="12" id="KW-1185">Reference proteome</keyword>
<dbReference type="HOGENOM" id="CLU_000604_57_6_1"/>
<feature type="transmembrane region" description="Helical" evidence="9">
    <location>
        <begin position="385"/>
        <end position="403"/>
    </location>
</feature>
<dbReference type="InterPro" id="IPR027417">
    <property type="entry name" value="P-loop_NTPase"/>
</dbReference>
<dbReference type="RefSeq" id="XP_002177909.1">
    <property type="nucleotide sequence ID" value="XM_002177873.1"/>
</dbReference>
<dbReference type="eggNOG" id="KOG0061">
    <property type="taxonomic scope" value="Eukaryota"/>
</dbReference>
<dbReference type="Pfam" id="PF01061">
    <property type="entry name" value="ABC2_membrane"/>
    <property type="match status" value="1"/>
</dbReference>
<sequence length="635" mass="70699">MQADKPMEPTVEQGQPNHRDFGNLKEFKVQHSTLRDDPFAIRPGKTLLWTGVSMTLQPSKKKEEPRALLKNVWGEVPAGKVTAILGPSGAGKTSLLNILAGRTISSSNLTVTHNVRVDTFQVDPARQSMRRQIAFVAQEDSLPAATTPREAIRFSARLRLSKDTTDEELETLTNRMLQELGLEAAADTIVGNALIKGISGGERKRASVGVELVTRPALVFLDEPTSGLDSFAAVKLVNLLKKVASAGSSVLFTVHQPASETFASLDQVIFMAHGQVVYQGSPEKVPEYMEDRNKSVPEHANPADWMLMVTQTMSEDELAKDNFFSVDERNLPEAEPMPKGQSMMAKTMHSESGAIVEVQKISIFVQIYELLYRDIVNTGRDTTALLTRFGASIFLGLVIGVVYQGVGATDLSDAIDLQSHFGGMTMVLIQAMFGTGISILLEFPTERPVFLREYTTDHYHIGAYIFAKFVMEAVLTFLKVMCEALILYYLMELQMPFLTYFGILYMLAMASAAIAVLFGSAMDDQKVAQESLPILYVPQFLFSGFFISITLIPPYLRWAQYLCSLTYAIRLSVVNEFDNCVGPDAQQNCNDLFEELQVDRSDVWWYWLMITVIFLIPRIGAMFALKQSAKRFYSN</sequence>
<dbReference type="PANTHER" id="PTHR48041">
    <property type="entry name" value="ABC TRANSPORTER G FAMILY MEMBER 28"/>
    <property type="match status" value="1"/>
</dbReference>
<evidence type="ECO:0000313" key="11">
    <source>
        <dbReference type="EMBL" id="EEC50723.1"/>
    </source>
</evidence>
<dbReference type="PANTHER" id="PTHR48041:SF139">
    <property type="entry name" value="PROTEIN SCARLET"/>
    <property type="match status" value="1"/>
</dbReference>
<evidence type="ECO:0000256" key="8">
    <source>
        <dbReference type="SAM" id="MobiDB-lite"/>
    </source>
</evidence>
<keyword evidence="2" id="KW-0813">Transport</keyword>
<dbReference type="InterPro" id="IPR050352">
    <property type="entry name" value="ABCG_transporters"/>
</dbReference>
<gene>
    <name evidence="11" type="ORF">PHATRDRAFT_25217</name>
</gene>
<dbReference type="SMART" id="SM00382">
    <property type="entry name" value="AAA"/>
    <property type="match status" value="1"/>
</dbReference>
<dbReference type="PROSITE" id="PS00211">
    <property type="entry name" value="ABC_TRANSPORTER_1"/>
    <property type="match status" value="1"/>
</dbReference>
<dbReference type="PaxDb" id="2850-Phatr25217"/>
<feature type="transmembrane region" description="Helical" evidence="9">
    <location>
        <begin position="464"/>
        <end position="491"/>
    </location>
</feature>
<evidence type="ECO:0000256" key="6">
    <source>
        <dbReference type="ARBA" id="ARBA00022989"/>
    </source>
</evidence>
<evidence type="ECO:0000256" key="1">
    <source>
        <dbReference type="ARBA" id="ARBA00004141"/>
    </source>
</evidence>
<evidence type="ECO:0000256" key="4">
    <source>
        <dbReference type="ARBA" id="ARBA00022741"/>
    </source>
</evidence>
<accession>B7FS33</accession>
<keyword evidence="6 9" id="KW-1133">Transmembrane helix</keyword>
<dbReference type="GO" id="GO:0140359">
    <property type="term" value="F:ABC-type transporter activity"/>
    <property type="evidence" value="ECO:0007669"/>
    <property type="project" value="InterPro"/>
</dbReference>
<dbReference type="SUPFAM" id="SSF52540">
    <property type="entry name" value="P-loop containing nucleoside triphosphate hydrolases"/>
    <property type="match status" value="1"/>
</dbReference>
<evidence type="ECO:0000256" key="2">
    <source>
        <dbReference type="ARBA" id="ARBA00022448"/>
    </source>
</evidence>
<keyword evidence="3 9" id="KW-0812">Transmembrane</keyword>
<dbReference type="GO" id="GO:0016020">
    <property type="term" value="C:membrane"/>
    <property type="evidence" value="ECO:0007669"/>
    <property type="project" value="UniProtKB-SubCell"/>
</dbReference>
<keyword evidence="7 9" id="KW-0472">Membrane</keyword>
<proteinExistence type="predicted"/>
<dbReference type="Proteomes" id="UP000000759">
    <property type="component" value="Chromosome 2"/>
</dbReference>
<protein>
    <recommendedName>
        <fullName evidence="10">ABC transporter domain-containing protein</fullName>
    </recommendedName>
</protein>
<dbReference type="Pfam" id="PF19055">
    <property type="entry name" value="ABC2_membrane_7"/>
    <property type="match status" value="1"/>
</dbReference>
<dbReference type="GO" id="GO:0016887">
    <property type="term" value="F:ATP hydrolysis activity"/>
    <property type="evidence" value="ECO:0007669"/>
    <property type="project" value="InterPro"/>
</dbReference>
<dbReference type="GeneID" id="7197418"/>
<dbReference type="Pfam" id="PF00005">
    <property type="entry name" value="ABC_tran"/>
    <property type="match status" value="1"/>
</dbReference>
<dbReference type="PROSITE" id="PS50893">
    <property type="entry name" value="ABC_TRANSPORTER_2"/>
    <property type="match status" value="1"/>
</dbReference>
<dbReference type="InterPro" id="IPR043926">
    <property type="entry name" value="ABCG_dom"/>
</dbReference>
<evidence type="ECO:0000256" key="7">
    <source>
        <dbReference type="ARBA" id="ARBA00023136"/>
    </source>
</evidence>
<keyword evidence="5" id="KW-0067">ATP-binding</keyword>